<keyword evidence="2" id="KW-1185">Reference proteome</keyword>
<reference evidence="1 2" key="1">
    <citation type="journal article" date="2019" name="Commun. Biol.">
        <title>The bagworm genome reveals a unique fibroin gene that provides high tensile strength.</title>
        <authorList>
            <person name="Kono N."/>
            <person name="Nakamura H."/>
            <person name="Ohtoshi R."/>
            <person name="Tomita M."/>
            <person name="Numata K."/>
            <person name="Arakawa K."/>
        </authorList>
    </citation>
    <scope>NUCLEOTIDE SEQUENCE [LARGE SCALE GENOMIC DNA]</scope>
</reference>
<protein>
    <submittedName>
        <fullName evidence="1">Uncharacterized protein</fullName>
    </submittedName>
</protein>
<dbReference type="Proteomes" id="UP000299102">
    <property type="component" value="Unassembled WGS sequence"/>
</dbReference>
<gene>
    <name evidence="1" type="ORF">EVAR_44757_1</name>
</gene>
<comment type="caution">
    <text evidence="1">The sequence shown here is derived from an EMBL/GenBank/DDBJ whole genome shotgun (WGS) entry which is preliminary data.</text>
</comment>
<proteinExistence type="predicted"/>
<name>A0A4C1XJR3_EUMVA</name>
<dbReference type="EMBL" id="BGZK01000842">
    <property type="protein sequence ID" value="GBP62517.1"/>
    <property type="molecule type" value="Genomic_DNA"/>
</dbReference>
<organism evidence="1 2">
    <name type="scientific">Eumeta variegata</name>
    <name type="common">Bagworm moth</name>
    <name type="synonym">Eumeta japonica</name>
    <dbReference type="NCBI Taxonomy" id="151549"/>
    <lineage>
        <taxon>Eukaryota</taxon>
        <taxon>Metazoa</taxon>
        <taxon>Ecdysozoa</taxon>
        <taxon>Arthropoda</taxon>
        <taxon>Hexapoda</taxon>
        <taxon>Insecta</taxon>
        <taxon>Pterygota</taxon>
        <taxon>Neoptera</taxon>
        <taxon>Endopterygota</taxon>
        <taxon>Lepidoptera</taxon>
        <taxon>Glossata</taxon>
        <taxon>Ditrysia</taxon>
        <taxon>Tineoidea</taxon>
        <taxon>Psychidae</taxon>
        <taxon>Oiketicinae</taxon>
        <taxon>Eumeta</taxon>
    </lineage>
</organism>
<evidence type="ECO:0000313" key="1">
    <source>
        <dbReference type="EMBL" id="GBP62517.1"/>
    </source>
</evidence>
<dbReference type="AlphaFoldDB" id="A0A4C1XJR3"/>
<sequence length="216" mass="24508">MGGIRRLPRTARASAAGLGLSGPWGGERGQSSPVPLARSLSRSRNVIKERKIVGAPVVDCYARDRDCSYLQFNGPPQTRYTLSSGLNKPTELQKERNKKLPWKIYEFKSPTEFINERHSIVRLQRARQIARRHMTKPLNPCACTKTVPAASDGGVEYRLKNRPPKEEKIKRPYVVRSKRVEISIRKRRATTDGFCSSAGLRFMSRPELIPALCRHR</sequence>
<accession>A0A4C1XJR3</accession>
<evidence type="ECO:0000313" key="2">
    <source>
        <dbReference type="Proteomes" id="UP000299102"/>
    </source>
</evidence>